<dbReference type="OrthoDB" id="3934656at2759"/>
<feature type="binding site" description="axial binding residue" evidence="5">
    <location>
        <position position="447"/>
    </location>
    <ligand>
        <name>heme</name>
        <dbReference type="ChEBI" id="CHEBI:30413"/>
    </ligand>
    <ligandPart>
        <name>Fe</name>
        <dbReference type="ChEBI" id="CHEBI:18248"/>
    </ligandPart>
</feature>
<keyword evidence="6" id="KW-1133">Transmembrane helix</keyword>
<dbReference type="PRINTS" id="PR00463">
    <property type="entry name" value="EP450I"/>
</dbReference>
<dbReference type="AlphaFoldDB" id="A0A2J6R1Y8"/>
<keyword evidence="4 5" id="KW-0408">Iron</keyword>
<comment type="cofactor">
    <cofactor evidence="1 5">
        <name>heme</name>
        <dbReference type="ChEBI" id="CHEBI:30413"/>
    </cofactor>
</comment>
<dbReference type="InterPro" id="IPR001128">
    <property type="entry name" value="Cyt_P450"/>
</dbReference>
<dbReference type="PRINTS" id="PR00385">
    <property type="entry name" value="P450"/>
</dbReference>
<dbReference type="EMBL" id="KZ613958">
    <property type="protein sequence ID" value="PMD32526.1"/>
    <property type="molecule type" value="Genomic_DNA"/>
</dbReference>
<dbReference type="InterPro" id="IPR036396">
    <property type="entry name" value="Cyt_P450_sf"/>
</dbReference>
<dbReference type="SUPFAM" id="SSF48264">
    <property type="entry name" value="Cytochrome P450"/>
    <property type="match status" value="1"/>
</dbReference>
<evidence type="ECO:0000256" key="5">
    <source>
        <dbReference type="PIRSR" id="PIRSR602401-1"/>
    </source>
</evidence>
<keyword evidence="3 5" id="KW-0479">Metal-binding</keyword>
<organism evidence="7 8">
    <name type="scientific">Hyaloscypha variabilis (strain UAMH 11265 / GT02V1 / F)</name>
    <name type="common">Meliniomyces variabilis</name>
    <dbReference type="NCBI Taxonomy" id="1149755"/>
    <lineage>
        <taxon>Eukaryota</taxon>
        <taxon>Fungi</taxon>
        <taxon>Dikarya</taxon>
        <taxon>Ascomycota</taxon>
        <taxon>Pezizomycotina</taxon>
        <taxon>Leotiomycetes</taxon>
        <taxon>Helotiales</taxon>
        <taxon>Hyaloscyphaceae</taxon>
        <taxon>Hyaloscypha</taxon>
        <taxon>Hyaloscypha variabilis</taxon>
    </lineage>
</organism>
<evidence type="ECO:0000256" key="6">
    <source>
        <dbReference type="SAM" id="Phobius"/>
    </source>
</evidence>
<keyword evidence="8" id="KW-1185">Reference proteome</keyword>
<gene>
    <name evidence="7" type="ORF">L207DRAFT_639850</name>
</gene>
<keyword evidence="6" id="KW-0812">Transmembrane</keyword>
<sequence>MGYLSIISLCSTGAVALVAYIIYQRFFHRLAAVPGPFLASITRLWLVYQSRTLQRHRVEIALHKKYGKIVRISPNELCISDLSYVKTIYGANSRFLKADWYETVEPNDPDAMNLLGERNIEKYKHQRRLIGPLFTTQAVKNRENLIDEPISSFIEKMKGQKGQPIEMVKWMNILAIDLLTEITFSESLNYIQMGDDEKNGEDVDDFWQQIHWAGLVPAFWRWYVWVNGWIGKMGANPMFVANIGKLAIIKYYVTQITARANEHPENTLGHLDLAGDINRFAATRPEFKPQWAATITLHIIGAGFDTLGMTLSSCIFWVSKTPGCQAKLHAELDTAWQDSDEDGIPKYDQAVSLPYFQACITEAMRLTPVIGISLPRTVPSEGFDIGGYHASPGDVVGMNPWIIHRDKELFGEDAEDFRPERYLEASESHKHAMDAMSFSFGGPSRSCPGRYLAWLALSKTVAAIFQHFEIEIVEDKDAKELGGGFREDCFFVVKWYGIWMKLIPRT</sequence>
<dbReference type="InterPro" id="IPR002401">
    <property type="entry name" value="Cyt_P450_E_grp-I"/>
</dbReference>
<evidence type="ECO:0000256" key="3">
    <source>
        <dbReference type="ARBA" id="ARBA00022723"/>
    </source>
</evidence>
<evidence type="ECO:0000313" key="8">
    <source>
        <dbReference type="Proteomes" id="UP000235786"/>
    </source>
</evidence>
<dbReference type="GO" id="GO:0004497">
    <property type="term" value="F:monooxygenase activity"/>
    <property type="evidence" value="ECO:0007669"/>
    <property type="project" value="InterPro"/>
</dbReference>
<dbReference type="GO" id="GO:0005506">
    <property type="term" value="F:iron ion binding"/>
    <property type="evidence" value="ECO:0007669"/>
    <property type="project" value="InterPro"/>
</dbReference>
<proteinExistence type="inferred from homology"/>
<reference evidence="7 8" key="1">
    <citation type="submission" date="2016-04" db="EMBL/GenBank/DDBJ databases">
        <title>A degradative enzymes factory behind the ericoid mycorrhizal symbiosis.</title>
        <authorList>
            <consortium name="DOE Joint Genome Institute"/>
            <person name="Martino E."/>
            <person name="Morin E."/>
            <person name="Grelet G."/>
            <person name="Kuo A."/>
            <person name="Kohler A."/>
            <person name="Daghino S."/>
            <person name="Barry K."/>
            <person name="Choi C."/>
            <person name="Cichocki N."/>
            <person name="Clum A."/>
            <person name="Copeland A."/>
            <person name="Hainaut M."/>
            <person name="Haridas S."/>
            <person name="Labutti K."/>
            <person name="Lindquist E."/>
            <person name="Lipzen A."/>
            <person name="Khouja H.-R."/>
            <person name="Murat C."/>
            <person name="Ohm R."/>
            <person name="Olson A."/>
            <person name="Spatafora J."/>
            <person name="Veneault-Fourrey C."/>
            <person name="Henrissat B."/>
            <person name="Grigoriev I."/>
            <person name="Martin F."/>
            <person name="Perotto S."/>
        </authorList>
    </citation>
    <scope>NUCLEOTIDE SEQUENCE [LARGE SCALE GENOMIC DNA]</scope>
    <source>
        <strain evidence="7 8">F</strain>
    </source>
</reference>
<keyword evidence="6" id="KW-0472">Membrane</keyword>
<dbReference type="PANTHER" id="PTHR24305:SF232">
    <property type="entry name" value="P450, PUTATIVE (EUROFUNG)-RELATED"/>
    <property type="match status" value="1"/>
</dbReference>
<keyword evidence="5" id="KW-0349">Heme</keyword>
<evidence type="ECO:0000256" key="1">
    <source>
        <dbReference type="ARBA" id="ARBA00001971"/>
    </source>
</evidence>
<dbReference type="GO" id="GO:0016705">
    <property type="term" value="F:oxidoreductase activity, acting on paired donors, with incorporation or reduction of molecular oxygen"/>
    <property type="evidence" value="ECO:0007669"/>
    <property type="project" value="InterPro"/>
</dbReference>
<dbReference type="PANTHER" id="PTHR24305">
    <property type="entry name" value="CYTOCHROME P450"/>
    <property type="match status" value="1"/>
</dbReference>
<evidence type="ECO:0000313" key="7">
    <source>
        <dbReference type="EMBL" id="PMD32526.1"/>
    </source>
</evidence>
<evidence type="ECO:0000256" key="4">
    <source>
        <dbReference type="ARBA" id="ARBA00023004"/>
    </source>
</evidence>
<dbReference type="Gene3D" id="1.10.630.10">
    <property type="entry name" value="Cytochrome P450"/>
    <property type="match status" value="1"/>
</dbReference>
<protein>
    <submittedName>
        <fullName evidence="7">Cytochrome P450</fullName>
    </submittedName>
</protein>
<feature type="transmembrane region" description="Helical" evidence="6">
    <location>
        <begin position="6"/>
        <end position="23"/>
    </location>
</feature>
<comment type="similarity">
    <text evidence="2">Belongs to the cytochrome P450 family.</text>
</comment>
<dbReference type="Proteomes" id="UP000235786">
    <property type="component" value="Unassembled WGS sequence"/>
</dbReference>
<dbReference type="InterPro" id="IPR050121">
    <property type="entry name" value="Cytochrome_P450_monoxygenase"/>
</dbReference>
<dbReference type="STRING" id="1149755.A0A2J6R1Y8"/>
<dbReference type="Pfam" id="PF00067">
    <property type="entry name" value="p450"/>
    <property type="match status" value="1"/>
</dbReference>
<evidence type="ECO:0000256" key="2">
    <source>
        <dbReference type="ARBA" id="ARBA00010617"/>
    </source>
</evidence>
<dbReference type="GO" id="GO:0020037">
    <property type="term" value="F:heme binding"/>
    <property type="evidence" value="ECO:0007669"/>
    <property type="project" value="InterPro"/>
</dbReference>
<name>A0A2J6R1Y8_HYAVF</name>
<accession>A0A2J6R1Y8</accession>